<dbReference type="EMBL" id="PIQA01000001">
    <property type="protein sequence ID" value="RUO67795.1"/>
    <property type="molecule type" value="Genomic_DNA"/>
</dbReference>
<dbReference type="RefSeq" id="WP_126751442.1">
    <property type="nucleotide sequence ID" value="NZ_JBHUMT010000016.1"/>
</dbReference>
<proteinExistence type="predicted"/>
<dbReference type="AlphaFoldDB" id="A0A432YWU1"/>
<feature type="domain" description="D-alanyl-D-alanine carboxypeptidase-like core" evidence="1">
    <location>
        <begin position="21"/>
        <end position="179"/>
    </location>
</feature>
<evidence type="ECO:0000313" key="2">
    <source>
        <dbReference type="EMBL" id="RUO67795.1"/>
    </source>
</evidence>
<dbReference type="InterPro" id="IPR003709">
    <property type="entry name" value="VanY-like_core_dom"/>
</dbReference>
<comment type="caution">
    <text evidence="2">The sequence shown here is derived from an EMBL/GenBank/DDBJ whole genome shotgun (WGS) entry which is preliminary data.</text>
</comment>
<keyword evidence="2" id="KW-0121">Carboxypeptidase</keyword>
<dbReference type="PANTHER" id="PTHR34385">
    <property type="entry name" value="D-ALANYL-D-ALANINE CARBOXYPEPTIDASE"/>
    <property type="match status" value="1"/>
</dbReference>
<dbReference type="CDD" id="cd14847">
    <property type="entry name" value="DD-carboxypeptidase_like"/>
    <property type="match status" value="1"/>
</dbReference>
<keyword evidence="2" id="KW-0378">Hydrolase</keyword>
<gene>
    <name evidence="2" type="ORF">CWI73_02760</name>
</gene>
<dbReference type="GO" id="GO:0004180">
    <property type="term" value="F:carboxypeptidase activity"/>
    <property type="evidence" value="ECO:0007669"/>
    <property type="project" value="UniProtKB-KW"/>
</dbReference>
<sequence length="236" mass="27136">MLTLRQVTGADESHLVDIENQRLEKQAARAYVKLKQAASNNGIEVRIASGFRSLDRQLSIWNRKWRGELTLRDKNGEIINANALSDTEKLWAILHWSALPGGSRHHWGTDLDVYDPRPFEADKTLKLELVPGEYVNESGPCYELWQWLTQHAHEYGFFFPYARYQGGVAQEPWHLSYRPISSQCHKLLSLEILEGTISALDIEGKPCILDNLPTIKKHYIDTITEDEGWTNIWCGY</sequence>
<evidence type="ECO:0000313" key="3">
    <source>
        <dbReference type="Proteomes" id="UP000288361"/>
    </source>
</evidence>
<protein>
    <submittedName>
        <fullName evidence="2">D-alanyl-D-alanine carboxypeptidase</fullName>
    </submittedName>
</protein>
<evidence type="ECO:0000259" key="1">
    <source>
        <dbReference type="Pfam" id="PF02557"/>
    </source>
</evidence>
<dbReference type="Proteomes" id="UP000288361">
    <property type="component" value="Unassembled WGS sequence"/>
</dbReference>
<dbReference type="Pfam" id="PF02557">
    <property type="entry name" value="VanY"/>
    <property type="match status" value="1"/>
</dbReference>
<dbReference type="InterPro" id="IPR052179">
    <property type="entry name" value="DD-CPase-like"/>
</dbReference>
<dbReference type="SUPFAM" id="SSF55166">
    <property type="entry name" value="Hedgehog/DD-peptidase"/>
    <property type="match status" value="1"/>
</dbReference>
<reference evidence="2 3" key="1">
    <citation type="journal article" date="2011" name="Front. Microbiol.">
        <title>Genomic signatures of strain selection and enhancement in Bacillus atrophaeus var. globigii, a historical biowarfare simulant.</title>
        <authorList>
            <person name="Gibbons H.S."/>
            <person name="Broomall S.M."/>
            <person name="McNew L.A."/>
            <person name="Daligault H."/>
            <person name="Chapman C."/>
            <person name="Bruce D."/>
            <person name="Karavis M."/>
            <person name="Krepps M."/>
            <person name="McGregor P.A."/>
            <person name="Hong C."/>
            <person name="Park K.H."/>
            <person name="Akmal A."/>
            <person name="Feldman A."/>
            <person name="Lin J.S."/>
            <person name="Chang W.E."/>
            <person name="Higgs B.W."/>
            <person name="Demirev P."/>
            <person name="Lindquist J."/>
            <person name="Liem A."/>
            <person name="Fochler E."/>
            <person name="Read T.D."/>
            <person name="Tapia R."/>
            <person name="Johnson S."/>
            <person name="Bishop-Lilly K.A."/>
            <person name="Detter C."/>
            <person name="Han C."/>
            <person name="Sozhamannan S."/>
            <person name="Rosenzweig C.N."/>
            <person name="Skowronski E.W."/>
        </authorList>
    </citation>
    <scope>NUCLEOTIDE SEQUENCE [LARGE SCALE GENOMIC DNA]</scope>
    <source>
        <strain evidence="2 3">TPS4-2</strain>
    </source>
</reference>
<organism evidence="2 3">
    <name type="scientific">Idiomarina piscisalsi</name>
    <dbReference type="NCBI Taxonomy" id="1096243"/>
    <lineage>
        <taxon>Bacteria</taxon>
        <taxon>Pseudomonadati</taxon>
        <taxon>Pseudomonadota</taxon>
        <taxon>Gammaproteobacteria</taxon>
        <taxon>Alteromonadales</taxon>
        <taxon>Idiomarinaceae</taxon>
        <taxon>Idiomarina</taxon>
    </lineage>
</organism>
<keyword evidence="2" id="KW-0645">Protease</keyword>
<dbReference type="InterPro" id="IPR009045">
    <property type="entry name" value="Zn_M74/Hedgehog-like"/>
</dbReference>
<dbReference type="PANTHER" id="PTHR34385:SF1">
    <property type="entry name" value="PEPTIDOGLYCAN L-ALANYL-D-GLUTAMATE ENDOPEPTIDASE CWLK"/>
    <property type="match status" value="1"/>
</dbReference>
<dbReference type="Gene3D" id="3.30.1380.10">
    <property type="match status" value="1"/>
</dbReference>
<accession>A0A432YWU1</accession>
<name>A0A432YWU1_9GAMM</name>
<dbReference type="GO" id="GO:0006508">
    <property type="term" value="P:proteolysis"/>
    <property type="evidence" value="ECO:0007669"/>
    <property type="project" value="InterPro"/>
</dbReference>